<organism evidence="1 2">
    <name type="scientific">Tulasnella calospora MUT 4182</name>
    <dbReference type="NCBI Taxonomy" id="1051891"/>
    <lineage>
        <taxon>Eukaryota</taxon>
        <taxon>Fungi</taxon>
        <taxon>Dikarya</taxon>
        <taxon>Basidiomycota</taxon>
        <taxon>Agaricomycotina</taxon>
        <taxon>Agaricomycetes</taxon>
        <taxon>Cantharellales</taxon>
        <taxon>Tulasnellaceae</taxon>
        <taxon>Tulasnella</taxon>
    </lineage>
</organism>
<name>A0A0C3PNB7_9AGAM</name>
<gene>
    <name evidence="1" type="ORF">M407DRAFT_86656</name>
</gene>
<keyword evidence="2" id="KW-1185">Reference proteome</keyword>
<accession>A0A0C3PNB7</accession>
<dbReference type="HOGENOM" id="CLU_2891925_0_0_1"/>
<dbReference type="STRING" id="1051891.A0A0C3PNB7"/>
<dbReference type="EMBL" id="KN823758">
    <property type="protein sequence ID" value="KIO15905.1"/>
    <property type="molecule type" value="Genomic_DNA"/>
</dbReference>
<dbReference type="Proteomes" id="UP000054248">
    <property type="component" value="Unassembled WGS sequence"/>
</dbReference>
<reference evidence="2" key="2">
    <citation type="submission" date="2015-01" db="EMBL/GenBank/DDBJ databases">
        <title>Evolutionary Origins and Diversification of the Mycorrhizal Mutualists.</title>
        <authorList>
            <consortium name="DOE Joint Genome Institute"/>
            <consortium name="Mycorrhizal Genomics Consortium"/>
            <person name="Kohler A."/>
            <person name="Kuo A."/>
            <person name="Nagy L.G."/>
            <person name="Floudas D."/>
            <person name="Copeland A."/>
            <person name="Barry K.W."/>
            <person name="Cichocki N."/>
            <person name="Veneault-Fourrey C."/>
            <person name="LaButti K."/>
            <person name="Lindquist E.A."/>
            <person name="Lipzen A."/>
            <person name="Lundell T."/>
            <person name="Morin E."/>
            <person name="Murat C."/>
            <person name="Riley R."/>
            <person name="Ohm R."/>
            <person name="Sun H."/>
            <person name="Tunlid A."/>
            <person name="Henrissat B."/>
            <person name="Grigoriev I.V."/>
            <person name="Hibbett D.S."/>
            <person name="Martin F."/>
        </authorList>
    </citation>
    <scope>NUCLEOTIDE SEQUENCE [LARGE SCALE GENOMIC DNA]</scope>
    <source>
        <strain evidence="2">MUT 4182</strain>
    </source>
</reference>
<proteinExistence type="predicted"/>
<sequence length="69" mass="7547">MSFVSRSDIPIPDRRYSALHVAGAKVVHKSGIAEILDKLLEDLERTEVLSSDGSSADLLHRAIAMVVMQ</sequence>
<evidence type="ECO:0000313" key="1">
    <source>
        <dbReference type="EMBL" id="KIO15905.1"/>
    </source>
</evidence>
<dbReference type="AlphaFoldDB" id="A0A0C3PNB7"/>
<protein>
    <submittedName>
        <fullName evidence="1">Uncharacterized protein</fullName>
    </submittedName>
</protein>
<evidence type="ECO:0000313" key="2">
    <source>
        <dbReference type="Proteomes" id="UP000054248"/>
    </source>
</evidence>
<dbReference type="OrthoDB" id="2104739at2759"/>
<reference evidence="1 2" key="1">
    <citation type="submission" date="2014-04" db="EMBL/GenBank/DDBJ databases">
        <authorList>
            <consortium name="DOE Joint Genome Institute"/>
            <person name="Kuo A."/>
            <person name="Girlanda M."/>
            <person name="Perotto S."/>
            <person name="Kohler A."/>
            <person name="Nagy L.G."/>
            <person name="Floudas D."/>
            <person name="Copeland A."/>
            <person name="Barry K.W."/>
            <person name="Cichocki N."/>
            <person name="Veneault-Fourrey C."/>
            <person name="LaButti K."/>
            <person name="Lindquist E.A."/>
            <person name="Lipzen A."/>
            <person name="Lundell T."/>
            <person name="Morin E."/>
            <person name="Murat C."/>
            <person name="Sun H."/>
            <person name="Tunlid A."/>
            <person name="Henrissat B."/>
            <person name="Grigoriev I.V."/>
            <person name="Hibbett D.S."/>
            <person name="Martin F."/>
            <person name="Nordberg H.P."/>
            <person name="Cantor M.N."/>
            <person name="Hua S.X."/>
        </authorList>
    </citation>
    <scope>NUCLEOTIDE SEQUENCE [LARGE SCALE GENOMIC DNA]</scope>
    <source>
        <strain evidence="1 2">MUT 4182</strain>
    </source>
</reference>